<proteinExistence type="predicted"/>
<gene>
    <name evidence="2" type="ORF">C6P98_05200</name>
</gene>
<dbReference type="Pfam" id="PF13676">
    <property type="entry name" value="TIR_2"/>
    <property type="match status" value="1"/>
</dbReference>
<dbReference type="InterPro" id="IPR000157">
    <property type="entry name" value="TIR_dom"/>
</dbReference>
<sequence length="309" mass="33199">MDNEGPPMSGPFLRLTILARGGIMAPAQKPLIFISHIHEEGALAKLFKDTIETEFGGFVEVFVSSDHEGIARGPGIAAGSHFVEAVESGLVNCIAAFYLISPKSVRRPWVNFELGAVWCRGAVQKASGGDRIMALPVCHSGVTPSGLPAPLNALNAISATRASDLEFAFESLQRTLGVSGSPLRTNFQNFAASAKRFEDLYTIGEVLARNLHETLTVRDDVQSLIDHCRNEAKRGGKQFTINISMVKQAIADAWSESVRDQLSGKVSMKIENGGLGLGPSGAHSICDIVLTLDPTLIVEHADTILSMYR</sequence>
<protein>
    <recommendedName>
        <fullName evidence="1">TIR domain-containing protein</fullName>
    </recommendedName>
</protein>
<reference evidence="2 3" key="1">
    <citation type="submission" date="2018-03" db="EMBL/GenBank/DDBJ databases">
        <authorList>
            <person name="Nguyen K."/>
            <person name="Fouts D."/>
            <person name="Sutton G."/>
        </authorList>
    </citation>
    <scope>NUCLEOTIDE SEQUENCE [LARGE SCALE GENOMIC DNA]</scope>
    <source>
        <strain evidence="2 3">AU17135</strain>
    </source>
</reference>
<dbReference type="InterPro" id="IPR035897">
    <property type="entry name" value="Toll_tir_struct_dom_sf"/>
</dbReference>
<evidence type="ECO:0000259" key="1">
    <source>
        <dbReference type="Pfam" id="PF13676"/>
    </source>
</evidence>
<dbReference type="Proteomes" id="UP000237686">
    <property type="component" value="Unassembled WGS sequence"/>
</dbReference>
<evidence type="ECO:0000313" key="3">
    <source>
        <dbReference type="Proteomes" id="UP000237686"/>
    </source>
</evidence>
<feature type="domain" description="TIR" evidence="1">
    <location>
        <begin position="32"/>
        <end position="163"/>
    </location>
</feature>
<name>A0A8E2RYQ5_9BURK</name>
<comment type="caution">
    <text evidence="2">The sequence shown here is derived from an EMBL/GenBank/DDBJ whole genome shotgun (WGS) entry which is preliminary data.</text>
</comment>
<accession>A0A8E2RYQ5</accession>
<dbReference type="AlphaFoldDB" id="A0A8E2RYQ5"/>
<dbReference type="Gene3D" id="3.40.50.10140">
    <property type="entry name" value="Toll/interleukin-1 receptor homology (TIR) domain"/>
    <property type="match status" value="1"/>
</dbReference>
<organism evidence="2 3">
    <name type="scientific">Burkholderia multivorans</name>
    <dbReference type="NCBI Taxonomy" id="87883"/>
    <lineage>
        <taxon>Bacteria</taxon>
        <taxon>Pseudomonadati</taxon>
        <taxon>Pseudomonadota</taxon>
        <taxon>Betaproteobacteria</taxon>
        <taxon>Burkholderiales</taxon>
        <taxon>Burkholderiaceae</taxon>
        <taxon>Burkholderia</taxon>
        <taxon>Burkholderia cepacia complex</taxon>
    </lineage>
</organism>
<dbReference type="SUPFAM" id="SSF52200">
    <property type="entry name" value="Toll/Interleukin receptor TIR domain"/>
    <property type="match status" value="1"/>
</dbReference>
<evidence type="ECO:0000313" key="2">
    <source>
        <dbReference type="EMBL" id="PRF26690.1"/>
    </source>
</evidence>
<dbReference type="EMBL" id="PVFZ01000013">
    <property type="protein sequence ID" value="PRF26690.1"/>
    <property type="molecule type" value="Genomic_DNA"/>
</dbReference>
<dbReference type="RefSeq" id="WP_105752388.1">
    <property type="nucleotide sequence ID" value="NZ_CADFDF010000007.1"/>
</dbReference>